<gene>
    <name evidence="1" type="ORF">B4167_2126</name>
</gene>
<accession>A0ABD4A8Q4</accession>
<proteinExistence type="predicted"/>
<protein>
    <recommendedName>
        <fullName evidence="3">T4 RNA ligase 1-like N-terminal domain-containing protein</fullName>
    </recommendedName>
</protein>
<sequence length="421" mass="49371">MDERIQKLIDSAKTKFGLGDYYLETHGFFRNVNIFNETIYTFYMEWFPKHVAKPDDDSNPEGTAVIEFNLHAGKFERAIFVMGKTYAKDGIAFPNMDFNDIIKWIEEETGLIYGNQFQLRRQKEREFYFGGCIDGVAVSPAGLIEVKLDSDGKLTMFSVLGPFPSKNMVIEETYHLSFEKIEHLAKEQLKLIEFPSDEQKKIIPVYGVEEIFVTNDGRSTIPIELDDPFYVKIDEIIFWDEPINETFERKEIRWIEDIKAEQAFSNEPSPDSFPITKEEQDRCVQAVKDFLRQVYPNDTGKWMLKTLKRNKGYIHAKVRANYRDYRVFQRKLEIIIDANRFQVVNYLDTEMMLQTFDQFQKPDKVTVTKEEAFEKIKELFELKPVYVYDFEQKQYVLCGKLDCQYGVHAAGGEVILLDELI</sequence>
<organism evidence="1 2">
    <name type="scientific">Caldibacillus thermoamylovorans</name>
    <dbReference type="NCBI Taxonomy" id="35841"/>
    <lineage>
        <taxon>Bacteria</taxon>
        <taxon>Bacillati</taxon>
        <taxon>Bacillota</taxon>
        <taxon>Bacilli</taxon>
        <taxon>Bacillales</taxon>
        <taxon>Bacillaceae</taxon>
        <taxon>Caldibacillus</taxon>
    </lineage>
</organism>
<evidence type="ECO:0000313" key="2">
    <source>
        <dbReference type="Proteomes" id="UP000032076"/>
    </source>
</evidence>
<dbReference type="Proteomes" id="UP000032076">
    <property type="component" value="Unassembled WGS sequence"/>
</dbReference>
<dbReference type="EMBL" id="JXLU01000043">
    <property type="protein sequence ID" value="KIO73403.1"/>
    <property type="molecule type" value="Genomic_DNA"/>
</dbReference>
<dbReference type="RefSeq" id="WP_041902345.1">
    <property type="nucleotide sequence ID" value="NZ_JXLT01000040.1"/>
</dbReference>
<reference evidence="1 2" key="1">
    <citation type="submission" date="2015-01" db="EMBL/GenBank/DDBJ databases">
        <title>Draft Genome Sequences of Four Bacillus thermoamylovorans Strains, Isolated From Food Products.</title>
        <authorList>
            <person name="Krawcyk A.O."/>
            <person name="Berendsen E.M."/>
            <person name="Eijlander R.T."/>
            <person name="de Jong A."/>
            <person name="Wells-Bennik M."/>
            <person name="Kuipers O.P."/>
        </authorList>
    </citation>
    <scope>NUCLEOTIDE SEQUENCE [LARGE SCALE GENOMIC DNA]</scope>
    <source>
        <strain evidence="1 2">B4167</strain>
    </source>
</reference>
<evidence type="ECO:0000313" key="1">
    <source>
        <dbReference type="EMBL" id="KIO73403.1"/>
    </source>
</evidence>
<name>A0ABD4A8Q4_9BACI</name>
<comment type="caution">
    <text evidence="1">The sequence shown here is derived from an EMBL/GenBank/DDBJ whole genome shotgun (WGS) entry which is preliminary data.</text>
</comment>
<dbReference type="AlphaFoldDB" id="A0ABD4A8Q4"/>
<evidence type="ECO:0008006" key="3">
    <source>
        <dbReference type="Google" id="ProtNLM"/>
    </source>
</evidence>